<dbReference type="AlphaFoldDB" id="A0A286ULC4"/>
<dbReference type="PANTHER" id="PTHR38646">
    <property type="entry name" value="YALI0F00814P"/>
    <property type="match status" value="1"/>
</dbReference>
<proteinExistence type="predicted"/>
<reference evidence="2 3" key="1">
    <citation type="journal article" date="2017" name="Mol. Ecol.">
        <title>Comparative and population genomic landscape of Phellinus noxius: A hypervariable fungus causing root rot in trees.</title>
        <authorList>
            <person name="Chung C.L."/>
            <person name="Lee T.J."/>
            <person name="Akiba M."/>
            <person name="Lee H.H."/>
            <person name="Kuo T.H."/>
            <person name="Liu D."/>
            <person name="Ke H.M."/>
            <person name="Yokoi T."/>
            <person name="Roa M.B."/>
            <person name="Lu M.J."/>
            <person name="Chang Y.Y."/>
            <person name="Ann P.J."/>
            <person name="Tsai J.N."/>
            <person name="Chen C.Y."/>
            <person name="Tzean S.S."/>
            <person name="Ota Y."/>
            <person name="Hattori T."/>
            <person name="Sahashi N."/>
            <person name="Liou R.F."/>
            <person name="Kikuchi T."/>
            <person name="Tsai I.J."/>
        </authorList>
    </citation>
    <scope>NUCLEOTIDE SEQUENCE [LARGE SCALE GENOMIC DNA]</scope>
    <source>
        <strain evidence="2 3">FFPRI411160</strain>
    </source>
</reference>
<accession>A0A286ULC4</accession>
<evidence type="ECO:0008006" key="4">
    <source>
        <dbReference type="Google" id="ProtNLM"/>
    </source>
</evidence>
<protein>
    <recommendedName>
        <fullName evidence="4">DUF202 domain-containing protein</fullName>
    </recommendedName>
</protein>
<keyword evidence="1" id="KW-0472">Membrane</keyword>
<evidence type="ECO:0000313" key="3">
    <source>
        <dbReference type="Proteomes" id="UP000217199"/>
    </source>
</evidence>
<keyword evidence="1" id="KW-1133">Transmembrane helix</keyword>
<dbReference type="EMBL" id="NBII01000003">
    <property type="protein sequence ID" value="PAV20417.1"/>
    <property type="molecule type" value="Genomic_DNA"/>
</dbReference>
<organism evidence="2 3">
    <name type="scientific">Pyrrhoderma noxium</name>
    <dbReference type="NCBI Taxonomy" id="2282107"/>
    <lineage>
        <taxon>Eukaryota</taxon>
        <taxon>Fungi</taxon>
        <taxon>Dikarya</taxon>
        <taxon>Basidiomycota</taxon>
        <taxon>Agaricomycotina</taxon>
        <taxon>Agaricomycetes</taxon>
        <taxon>Hymenochaetales</taxon>
        <taxon>Hymenochaetaceae</taxon>
        <taxon>Pyrrhoderma</taxon>
    </lineage>
</organism>
<name>A0A286ULC4_9AGAM</name>
<comment type="caution">
    <text evidence="2">The sequence shown here is derived from an EMBL/GenBank/DDBJ whole genome shotgun (WGS) entry which is preliminary data.</text>
</comment>
<gene>
    <name evidence="2" type="ORF">PNOK_0304400</name>
</gene>
<keyword evidence="3" id="KW-1185">Reference proteome</keyword>
<evidence type="ECO:0000256" key="1">
    <source>
        <dbReference type="SAM" id="Phobius"/>
    </source>
</evidence>
<dbReference type="OrthoDB" id="2555434at2759"/>
<feature type="transmembrane region" description="Helical" evidence="1">
    <location>
        <begin position="36"/>
        <end position="55"/>
    </location>
</feature>
<dbReference type="InParanoid" id="A0A286ULC4"/>
<sequence length="97" mass="11147">MRKKLRYRGQRTTSFTARDTAELVEIRARQRTFGGAYLRTALGILGYSLTVLRLFDKRFYHIGILYAVFGFALFATAFFRAFSLINKIIAVVIFLVA</sequence>
<evidence type="ECO:0000313" key="2">
    <source>
        <dbReference type="EMBL" id="PAV20417.1"/>
    </source>
</evidence>
<dbReference type="Proteomes" id="UP000217199">
    <property type="component" value="Unassembled WGS sequence"/>
</dbReference>
<keyword evidence="1" id="KW-0812">Transmembrane</keyword>
<dbReference type="PANTHER" id="PTHR38646:SF1">
    <property type="entry name" value="DUF202 DOMAIN-CONTAINING PROTEIN"/>
    <property type="match status" value="1"/>
</dbReference>
<feature type="transmembrane region" description="Helical" evidence="1">
    <location>
        <begin position="61"/>
        <end position="79"/>
    </location>
</feature>